<dbReference type="PANTHER" id="PTHR43737">
    <property type="entry name" value="BLL7424 PROTEIN"/>
    <property type="match status" value="1"/>
</dbReference>
<proteinExistence type="predicted"/>
<sequence>MTDESSIVRVGMNGQGVVSRRGFIRTMSWGAAGLGAAAGAGVIPATFTDLMVLKADELRKRQMACILLWMAGGPSQLETFDPKPGTEHGGTTKAIETSVPGISIAEGWNQTAKVMKEIALVRSMTNREANHQRASYQLHTGYAPSATIKHPHLGCSVAAQLGESKFDLPHIVSIGGATAGAGFLGASLEPFVIQNAERPPDNTQPRVAVDRFKRRLGLLNNLEVAGFGTNGGADRVKEHRAVYTQTARMVLSPEMKAFDLEGESPALRDAYGRTAFGQGCLLARRLVQAGVTFVEVRSNGWDTHQEVNDRVGKLAGQVDPAFATLIRDLKEHGMLGRTLVVWMGEFGRTPKINANAGRDHFPRVFNVALAGGGVRGGQVIGASNADGTDVKDRPVSVPDLMASLCHGLGVNAQKEVDTPIGRPIKVVDGGKAVAELFG</sequence>
<dbReference type="InterPro" id="IPR006311">
    <property type="entry name" value="TAT_signal"/>
</dbReference>
<dbReference type="Proteomes" id="UP000324233">
    <property type="component" value="Chromosome"/>
</dbReference>
<evidence type="ECO:0000313" key="2">
    <source>
        <dbReference type="EMBL" id="QEH32546.1"/>
    </source>
</evidence>
<dbReference type="AlphaFoldDB" id="A0A5B9VVR7"/>
<evidence type="ECO:0000256" key="1">
    <source>
        <dbReference type="SAM" id="Phobius"/>
    </source>
</evidence>
<evidence type="ECO:0000313" key="3">
    <source>
        <dbReference type="Proteomes" id="UP000324233"/>
    </source>
</evidence>
<accession>A0A5B9VVR7</accession>
<keyword evidence="3" id="KW-1185">Reference proteome</keyword>
<evidence type="ECO:0008006" key="4">
    <source>
        <dbReference type="Google" id="ProtNLM"/>
    </source>
</evidence>
<reference evidence="2 3" key="1">
    <citation type="submission" date="2019-08" db="EMBL/GenBank/DDBJ databases">
        <title>Deep-cultivation of Planctomycetes and their phenomic and genomic characterization uncovers novel biology.</title>
        <authorList>
            <person name="Wiegand S."/>
            <person name="Jogler M."/>
            <person name="Boedeker C."/>
            <person name="Pinto D."/>
            <person name="Vollmers J."/>
            <person name="Rivas-Marin E."/>
            <person name="Kohn T."/>
            <person name="Peeters S.H."/>
            <person name="Heuer A."/>
            <person name="Rast P."/>
            <person name="Oberbeckmann S."/>
            <person name="Bunk B."/>
            <person name="Jeske O."/>
            <person name="Meyerdierks A."/>
            <person name="Storesund J.E."/>
            <person name="Kallscheuer N."/>
            <person name="Luecker S."/>
            <person name="Lage O.M."/>
            <person name="Pohl T."/>
            <person name="Merkel B.J."/>
            <person name="Hornburger P."/>
            <person name="Mueller R.-W."/>
            <person name="Bruemmer F."/>
            <person name="Labrenz M."/>
            <person name="Spormann A.M."/>
            <person name="Op den Camp H."/>
            <person name="Overmann J."/>
            <person name="Amann R."/>
            <person name="Jetten M.S.M."/>
            <person name="Mascher T."/>
            <person name="Medema M.H."/>
            <person name="Devos D.P."/>
            <person name="Kaster A.-K."/>
            <person name="Ovreas L."/>
            <person name="Rohde M."/>
            <person name="Galperin M.Y."/>
            <person name="Jogler C."/>
        </authorList>
    </citation>
    <scope>NUCLEOTIDE SEQUENCE [LARGE SCALE GENOMIC DNA]</scope>
    <source>
        <strain evidence="2 3">OJF2</strain>
    </source>
</reference>
<keyword evidence="1" id="KW-0812">Transmembrane</keyword>
<dbReference type="PROSITE" id="PS51318">
    <property type="entry name" value="TAT"/>
    <property type="match status" value="1"/>
</dbReference>
<dbReference type="EMBL" id="CP042997">
    <property type="protein sequence ID" value="QEH32546.1"/>
    <property type="molecule type" value="Genomic_DNA"/>
</dbReference>
<name>A0A5B9VVR7_9BACT</name>
<dbReference type="InterPro" id="IPR010869">
    <property type="entry name" value="DUF1501"/>
</dbReference>
<dbReference type="KEGG" id="agv:OJF2_10230"/>
<gene>
    <name evidence="2" type="ORF">OJF2_10230</name>
</gene>
<organism evidence="2 3">
    <name type="scientific">Aquisphaera giovannonii</name>
    <dbReference type="NCBI Taxonomy" id="406548"/>
    <lineage>
        <taxon>Bacteria</taxon>
        <taxon>Pseudomonadati</taxon>
        <taxon>Planctomycetota</taxon>
        <taxon>Planctomycetia</taxon>
        <taxon>Isosphaerales</taxon>
        <taxon>Isosphaeraceae</taxon>
        <taxon>Aquisphaera</taxon>
    </lineage>
</organism>
<dbReference type="OrthoDB" id="127333at2"/>
<dbReference type="PANTHER" id="PTHR43737:SF1">
    <property type="entry name" value="DUF1501 DOMAIN-CONTAINING PROTEIN"/>
    <property type="match status" value="1"/>
</dbReference>
<dbReference type="SUPFAM" id="SSF53649">
    <property type="entry name" value="Alkaline phosphatase-like"/>
    <property type="match status" value="1"/>
</dbReference>
<protein>
    <recommendedName>
        <fullName evidence="4">DUF1501 domain-containing protein</fullName>
    </recommendedName>
</protein>
<dbReference type="RefSeq" id="WP_148591818.1">
    <property type="nucleotide sequence ID" value="NZ_CP042997.1"/>
</dbReference>
<dbReference type="Pfam" id="PF07394">
    <property type="entry name" value="DUF1501"/>
    <property type="match status" value="1"/>
</dbReference>
<dbReference type="InterPro" id="IPR017850">
    <property type="entry name" value="Alkaline_phosphatase_core_sf"/>
</dbReference>
<keyword evidence="1" id="KW-0472">Membrane</keyword>
<keyword evidence="1" id="KW-1133">Transmembrane helix</keyword>
<feature type="transmembrane region" description="Helical" evidence="1">
    <location>
        <begin position="29"/>
        <end position="53"/>
    </location>
</feature>